<evidence type="ECO:0000256" key="4">
    <source>
        <dbReference type="SAM" id="Phobius"/>
    </source>
</evidence>
<feature type="domain" description="Glycosyltransferase 2-like" evidence="5">
    <location>
        <begin position="43"/>
        <end position="210"/>
    </location>
</feature>
<keyword evidence="4" id="KW-0812">Transmembrane</keyword>
<keyword evidence="2" id="KW-0328">Glycosyltransferase</keyword>
<accession>J1I9E0</accession>
<dbReference type="PANTHER" id="PTHR43630:SF1">
    <property type="entry name" value="POLY-BETA-1,6-N-ACETYL-D-GLUCOSAMINE SYNTHASE"/>
    <property type="match status" value="1"/>
</dbReference>
<evidence type="ECO:0000313" key="7">
    <source>
        <dbReference type="Proteomes" id="UP000005113"/>
    </source>
</evidence>
<evidence type="ECO:0000256" key="3">
    <source>
        <dbReference type="ARBA" id="ARBA00022679"/>
    </source>
</evidence>
<dbReference type="Gene3D" id="3.90.550.10">
    <property type="entry name" value="Spore Coat Polysaccharide Biosynthesis Protein SpsA, Chain A"/>
    <property type="match status" value="1"/>
</dbReference>
<dbReference type="RefSeq" id="WP_002661102.1">
    <property type="nucleotide sequence ID" value="NZ_JH719942.1"/>
</dbReference>
<feature type="transmembrane region" description="Helical" evidence="4">
    <location>
        <begin position="279"/>
        <end position="298"/>
    </location>
</feature>
<reference evidence="7" key="1">
    <citation type="journal article" date="2012" name="Stand. Genomic Sci.">
        <title>Permanent draft genome sequence of the gliding predator Saprospira grandis strain Sa g1 (= HR1).</title>
        <authorList>
            <person name="Mavromatis K."/>
            <person name="Chertkov O."/>
            <person name="Lapidus A."/>
            <person name="Nolan M."/>
            <person name="Lucas S."/>
            <person name="Tice H."/>
            <person name="Del Rio T.G."/>
            <person name="Cheng J.F."/>
            <person name="Han C."/>
            <person name="Tapia R."/>
            <person name="Bruce D."/>
            <person name="Goodwin L.A."/>
            <person name="Pitluck S."/>
            <person name="Huntemann M."/>
            <person name="Liolios K."/>
            <person name="Pagani I."/>
            <person name="Ivanova N."/>
            <person name="Mikhailova N."/>
            <person name="Pati A."/>
            <person name="Chen A."/>
            <person name="Palaniappan K."/>
            <person name="Land M."/>
            <person name="Brambilla E.M."/>
            <person name="Rohde M."/>
            <person name="Spring S."/>
            <person name="Goker M."/>
            <person name="Detter J.C."/>
            <person name="Bristow J."/>
            <person name="Eisen J.A."/>
            <person name="Markowitz V."/>
            <person name="Hugenholtz P."/>
            <person name="Kyrpides N.C."/>
            <person name="Klenk H.P."/>
            <person name="Woyke T."/>
        </authorList>
    </citation>
    <scope>NUCLEOTIDE SEQUENCE [LARGE SCALE GENOMIC DNA]</scope>
    <source>
        <strain evidence="7">DSM 2844</strain>
    </source>
</reference>
<dbReference type="GO" id="GO:0016757">
    <property type="term" value="F:glycosyltransferase activity"/>
    <property type="evidence" value="ECO:0007669"/>
    <property type="project" value="UniProtKB-KW"/>
</dbReference>
<dbReference type="EMBL" id="JH719942">
    <property type="protein sequence ID" value="EJF55078.1"/>
    <property type="molecule type" value="Genomic_DNA"/>
</dbReference>
<keyword evidence="4" id="KW-1133">Transmembrane helix</keyword>
<evidence type="ECO:0000259" key="5">
    <source>
        <dbReference type="Pfam" id="PF00535"/>
    </source>
</evidence>
<gene>
    <name evidence="6" type="ORF">SapgrDRAFT_3441</name>
</gene>
<evidence type="ECO:0000313" key="6">
    <source>
        <dbReference type="EMBL" id="EJF55078.1"/>
    </source>
</evidence>
<organism evidence="6 7">
    <name type="scientific">Saprospira grandis DSM 2844</name>
    <dbReference type="NCBI Taxonomy" id="694433"/>
    <lineage>
        <taxon>Bacteria</taxon>
        <taxon>Pseudomonadati</taxon>
        <taxon>Bacteroidota</taxon>
        <taxon>Saprospiria</taxon>
        <taxon>Saprospirales</taxon>
        <taxon>Saprospiraceae</taxon>
        <taxon>Saprospira</taxon>
    </lineage>
</organism>
<name>J1I9E0_9BACT</name>
<protein>
    <submittedName>
        <fullName evidence="6">Glycosyl transferase</fullName>
    </submittedName>
</protein>
<keyword evidence="4" id="KW-0472">Membrane</keyword>
<evidence type="ECO:0000256" key="1">
    <source>
        <dbReference type="ARBA" id="ARBA00006739"/>
    </source>
</evidence>
<dbReference type="Pfam" id="PF00535">
    <property type="entry name" value="Glycos_transf_2"/>
    <property type="match status" value="1"/>
</dbReference>
<sequence length="364" mass="42177">MMWIALSALAFIFFGLQMGFAYRFYQWAKAPQTKGCEQLPPLSIVVLARNEGANLQKNLRKLLAQDYPIYELVWVDDDSSDQSPAILAQLAQENPQLRPLFYREKKYLGKKEALLWAIPQTKYNWILLTDADGQPASPLWAKKMMQARPENGPGLVLGFGPYLPEKTWLNSWIRYETALVALQYFSAAHYNQAYMGVGRNLLYHKKVFEKAAPALAASINTPSGDDDILVSAAQNFPIHNCLDPKAFVYSAPKKTWPALFRQKRRHYSSSEFYPKTTKWMLALWSASFLGLPFFCLALCFGPFPYLALLWPLRILIFYRVWQKTLLTLEQGDLWSQLFWTELFALLYYPFMALQFLRKKPSYWK</sequence>
<proteinExistence type="inferred from homology"/>
<dbReference type="AlphaFoldDB" id="J1I9E0"/>
<dbReference type="SUPFAM" id="SSF53448">
    <property type="entry name" value="Nucleotide-diphospho-sugar transferases"/>
    <property type="match status" value="1"/>
</dbReference>
<comment type="similarity">
    <text evidence="1">Belongs to the glycosyltransferase 2 family.</text>
</comment>
<dbReference type="PANTHER" id="PTHR43630">
    <property type="entry name" value="POLY-BETA-1,6-N-ACETYL-D-GLUCOSAMINE SYNTHASE"/>
    <property type="match status" value="1"/>
</dbReference>
<dbReference type="Proteomes" id="UP000005113">
    <property type="component" value="Unassembled WGS sequence"/>
</dbReference>
<feature type="transmembrane region" description="Helical" evidence="4">
    <location>
        <begin position="333"/>
        <end position="356"/>
    </location>
</feature>
<dbReference type="HOGENOM" id="CLU_055604_0_0_10"/>
<evidence type="ECO:0000256" key="2">
    <source>
        <dbReference type="ARBA" id="ARBA00022676"/>
    </source>
</evidence>
<keyword evidence="3 6" id="KW-0808">Transferase</keyword>
<dbReference type="InterPro" id="IPR001173">
    <property type="entry name" value="Glyco_trans_2-like"/>
</dbReference>
<dbReference type="InterPro" id="IPR029044">
    <property type="entry name" value="Nucleotide-diphossugar_trans"/>
</dbReference>